<feature type="compositionally biased region" description="Basic and acidic residues" evidence="1">
    <location>
        <begin position="277"/>
        <end position="292"/>
    </location>
</feature>
<feature type="region of interest" description="Disordered" evidence="1">
    <location>
        <begin position="277"/>
        <end position="300"/>
    </location>
</feature>
<keyword evidence="3" id="KW-1185">Reference proteome</keyword>
<sequence length="579" mass="63613">MEGDSSEPPGATPAAAPMATMAAVPAMPSCPNMAPAMGMPMAMPGMPGTMPAMPAMPGAMPVPGMMGMPMAMNPMMMNPMMAMMMGQMACPQMAAVAEEPLKEGLVESLQPKEKRKGRGKGKLAPNAEHCQMPIDPQVEALCQTFNIEDRIMRRLNDVMLTREGSFDSDMKALWEVCENAQKPSGFLMVKIGELERGCFTGAGKLDQAMLQFRNRWRLDDRALAKFVEVVHPRDQKTEDMAQLDRLLKGAQNPSQAIMPMLNHLKSVGDLDDLIRQQRSDARDRDREKDRKARYSSKSRKQGADSKLPVFRCVIDIHVTVQVTPSTIGLPHLVLFEPEMAAPASTASAQQFQIGPALVNEDFAWQSMRPVTVHTIAKRQSSIDGDDGTWKYEAFCARTADAVQQVGVFIHVEPMVRPSGPVRRYIIPPPSGDVPGMPSRLKAAILTPQRQGIPGRARHRREGRVRCRRSPSSRQSQRSDSPRLPLEDCGGTQVSCQGGNRSRCPSPSQGRSHQTSASKHLGTSTPGWQRWKAPEDLPSSTPKRRTQKNEEELLSHNRSVLLTETNTGLMGGLPFLSLAP</sequence>
<dbReference type="AlphaFoldDB" id="A0A1Q9E9M0"/>
<organism evidence="2 3">
    <name type="scientific">Symbiodinium microadriaticum</name>
    <name type="common">Dinoflagellate</name>
    <name type="synonym">Zooxanthella microadriatica</name>
    <dbReference type="NCBI Taxonomy" id="2951"/>
    <lineage>
        <taxon>Eukaryota</taxon>
        <taxon>Sar</taxon>
        <taxon>Alveolata</taxon>
        <taxon>Dinophyceae</taxon>
        <taxon>Suessiales</taxon>
        <taxon>Symbiodiniaceae</taxon>
        <taxon>Symbiodinium</taxon>
    </lineage>
</organism>
<dbReference type="EMBL" id="LSRX01000218">
    <property type="protein sequence ID" value="OLQ04120.1"/>
    <property type="molecule type" value="Genomic_DNA"/>
</dbReference>
<dbReference type="Proteomes" id="UP000186817">
    <property type="component" value="Unassembled WGS sequence"/>
</dbReference>
<dbReference type="OrthoDB" id="431087at2759"/>
<feature type="compositionally biased region" description="Low complexity" evidence="1">
    <location>
        <begin position="471"/>
        <end position="482"/>
    </location>
</feature>
<feature type="compositionally biased region" description="Polar residues" evidence="1">
    <location>
        <begin position="491"/>
        <end position="526"/>
    </location>
</feature>
<reference evidence="2 3" key="1">
    <citation type="submission" date="2016-02" db="EMBL/GenBank/DDBJ databases">
        <title>Genome analysis of coral dinoflagellate symbionts highlights evolutionary adaptations to a symbiotic lifestyle.</title>
        <authorList>
            <person name="Aranda M."/>
            <person name="Li Y."/>
            <person name="Liew Y.J."/>
            <person name="Baumgarten S."/>
            <person name="Simakov O."/>
            <person name="Wilson M."/>
            <person name="Piel J."/>
            <person name="Ashoor H."/>
            <person name="Bougouffa S."/>
            <person name="Bajic V.B."/>
            <person name="Ryu T."/>
            <person name="Ravasi T."/>
            <person name="Bayer T."/>
            <person name="Micklem G."/>
            <person name="Kim H."/>
            <person name="Bhak J."/>
            <person name="Lajeunesse T.C."/>
            <person name="Voolstra C.R."/>
        </authorList>
    </citation>
    <scope>NUCLEOTIDE SEQUENCE [LARGE SCALE GENOMIC DNA]</scope>
    <source>
        <strain evidence="2 3">CCMP2467</strain>
    </source>
</reference>
<evidence type="ECO:0000313" key="2">
    <source>
        <dbReference type="EMBL" id="OLQ04120.1"/>
    </source>
</evidence>
<feature type="region of interest" description="Disordered" evidence="1">
    <location>
        <begin position="445"/>
        <end position="558"/>
    </location>
</feature>
<accession>A0A1Q9E9M0</accession>
<proteinExistence type="predicted"/>
<feature type="compositionally biased region" description="Basic residues" evidence="1">
    <location>
        <begin position="455"/>
        <end position="470"/>
    </location>
</feature>
<evidence type="ECO:0000313" key="3">
    <source>
        <dbReference type="Proteomes" id="UP000186817"/>
    </source>
</evidence>
<name>A0A1Q9E9M0_SYMMI</name>
<evidence type="ECO:0000256" key="1">
    <source>
        <dbReference type="SAM" id="MobiDB-lite"/>
    </source>
</evidence>
<protein>
    <submittedName>
        <fullName evidence="2">Uncharacterized protein</fullName>
    </submittedName>
</protein>
<gene>
    <name evidence="2" type="ORF">AK812_SmicGene12832</name>
</gene>
<comment type="caution">
    <text evidence="2">The sequence shown here is derived from an EMBL/GenBank/DDBJ whole genome shotgun (WGS) entry which is preliminary data.</text>
</comment>